<gene>
    <name evidence="1" type="ORF">QE152_g22407</name>
</gene>
<evidence type="ECO:0000313" key="2">
    <source>
        <dbReference type="Proteomes" id="UP001458880"/>
    </source>
</evidence>
<protein>
    <submittedName>
        <fullName evidence="1">Uncharacterized protein</fullName>
    </submittedName>
</protein>
<proteinExistence type="predicted"/>
<dbReference type="Proteomes" id="UP001458880">
    <property type="component" value="Unassembled WGS sequence"/>
</dbReference>
<accession>A0AAW1KIW2</accession>
<dbReference type="EMBL" id="JASPKY010000215">
    <property type="protein sequence ID" value="KAK9719884.1"/>
    <property type="molecule type" value="Genomic_DNA"/>
</dbReference>
<name>A0AAW1KIW2_POPJA</name>
<organism evidence="1 2">
    <name type="scientific">Popillia japonica</name>
    <name type="common">Japanese beetle</name>
    <dbReference type="NCBI Taxonomy" id="7064"/>
    <lineage>
        <taxon>Eukaryota</taxon>
        <taxon>Metazoa</taxon>
        <taxon>Ecdysozoa</taxon>
        <taxon>Arthropoda</taxon>
        <taxon>Hexapoda</taxon>
        <taxon>Insecta</taxon>
        <taxon>Pterygota</taxon>
        <taxon>Neoptera</taxon>
        <taxon>Endopterygota</taxon>
        <taxon>Coleoptera</taxon>
        <taxon>Polyphaga</taxon>
        <taxon>Scarabaeiformia</taxon>
        <taxon>Scarabaeidae</taxon>
        <taxon>Rutelinae</taxon>
        <taxon>Popillia</taxon>
    </lineage>
</organism>
<sequence length="141" mass="17029">MMASKRKRHDGSDGRDCYTVSVLDEKLVRADHRLQELCDRKLQLEDEVANIITTLLCIHQRAHELECKMEKMMANQSSSASQQKMKEELDNIKKDKEFMDCEIKYYKKRVEEFMDCEIKYYKKRVEDKIKKLERCRNTYYN</sequence>
<keyword evidence="2" id="KW-1185">Reference proteome</keyword>
<evidence type="ECO:0000313" key="1">
    <source>
        <dbReference type="EMBL" id="KAK9719884.1"/>
    </source>
</evidence>
<reference evidence="1 2" key="1">
    <citation type="journal article" date="2024" name="BMC Genomics">
        <title>De novo assembly and annotation of Popillia japonica's genome with initial clues to its potential as an invasive pest.</title>
        <authorList>
            <person name="Cucini C."/>
            <person name="Boschi S."/>
            <person name="Funari R."/>
            <person name="Cardaioli E."/>
            <person name="Iannotti N."/>
            <person name="Marturano G."/>
            <person name="Paoli F."/>
            <person name="Bruttini M."/>
            <person name="Carapelli A."/>
            <person name="Frati F."/>
            <person name="Nardi F."/>
        </authorList>
    </citation>
    <scope>NUCLEOTIDE SEQUENCE [LARGE SCALE GENOMIC DNA]</scope>
    <source>
        <strain evidence="1">DMR45628</strain>
    </source>
</reference>
<dbReference type="AlphaFoldDB" id="A0AAW1KIW2"/>
<comment type="caution">
    <text evidence="1">The sequence shown here is derived from an EMBL/GenBank/DDBJ whole genome shotgun (WGS) entry which is preliminary data.</text>
</comment>